<sequence>MEPAEKTIKSDPDVLKMENKFEVKIEVQETVSNKEHPWASYYENSKLDDTEVPAEIQVLNSVTLVQIENFRAASLTWINDERTNNTAELEASSKNTSTDLPTEPFALYMVVGHLGNTLALTPVFIETAAHDRADLKIVRFNRIAHDQLNSGKVNHQTFLLGDIIIVTKLQRLNKVEPSDFGNFTFETMTTPASKAFWEVSQFIRFPNNIRTKVLVSPFRYTTSGGGKFHCIGNRIKNIMDLKPVKAPKGTKIESVLEATINTPWLQSERYLSSLKEGAEKLLVISQTPRLVSTITFSSAILHAEHASEEVIRSFRSHYEHVESSTCSMENKRRIESRRYSTKIDKCWIADVKDGLQTFIEFGIGAATGPARITEWNCNPEISIAYNHSKIIRADVKNVRVEDKLLIVKAEINSLFSQDFISHFEEQGEVIADVHQLPKISQNYTHDKKRRHIHRETSKFPYHQQSKAAKRQIY</sequence>
<reference evidence="2" key="1">
    <citation type="submission" date="2022-11" db="EMBL/GenBank/DDBJ databases">
        <authorList>
            <person name="Kikuchi T."/>
        </authorList>
    </citation>
    <scope>NUCLEOTIDE SEQUENCE</scope>
    <source>
        <strain evidence="2">PS1010</strain>
    </source>
</reference>
<evidence type="ECO:0000313" key="3">
    <source>
        <dbReference type="Proteomes" id="UP001152747"/>
    </source>
</evidence>
<evidence type="ECO:0000256" key="1">
    <source>
        <dbReference type="SAM" id="MobiDB-lite"/>
    </source>
</evidence>
<evidence type="ECO:0000313" key="2">
    <source>
        <dbReference type="EMBL" id="CAI5454518.1"/>
    </source>
</evidence>
<keyword evidence="3" id="KW-1185">Reference proteome</keyword>
<dbReference type="Proteomes" id="UP001152747">
    <property type="component" value="Unassembled WGS sequence"/>
</dbReference>
<dbReference type="AlphaFoldDB" id="A0A9P1J095"/>
<proteinExistence type="predicted"/>
<dbReference type="EMBL" id="CANHGI010000006">
    <property type="protein sequence ID" value="CAI5454518.1"/>
    <property type="molecule type" value="Genomic_DNA"/>
</dbReference>
<feature type="region of interest" description="Disordered" evidence="1">
    <location>
        <begin position="444"/>
        <end position="473"/>
    </location>
</feature>
<protein>
    <submittedName>
        <fullName evidence="2">Uncharacterized protein</fullName>
    </submittedName>
</protein>
<gene>
    <name evidence="2" type="ORF">CAMP_LOCUS17155</name>
</gene>
<comment type="caution">
    <text evidence="2">The sequence shown here is derived from an EMBL/GenBank/DDBJ whole genome shotgun (WGS) entry which is preliminary data.</text>
</comment>
<accession>A0A9P1J095</accession>
<name>A0A9P1J095_9PELO</name>
<organism evidence="2 3">
    <name type="scientific">Caenorhabditis angaria</name>
    <dbReference type="NCBI Taxonomy" id="860376"/>
    <lineage>
        <taxon>Eukaryota</taxon>
        <taxon>Metazoa</taxon>
        <taxon>Ecdysozoa</taxon>
        <taxon>Nematoda</taxon>
        <taxon>Chromadorea</taxon>
        <taxon>Rhabditida</taxon>
        <taxon>Rhabditina</taxon>
        <taxon>Rhabditomorpha</taxon>
        <taxon>Rhabditoidea</taxon>
        <taxon>Rhabditidae</taxon>
        <taxon>Peloderinae</taxon>
        <taxon>Caenorhabditis</taxon>
    </lineage>
</organism>